<dbReference type="EMBL" id="LJJC01000004">
    <property type="protein sequence ID" value="KQL53060.1"/>
    <property type="molecule type" value="Genomic_DNA"/>
</dbReference>
<dbReference type="SUPFAM" id="SSF48317">
    <property type="entry name" value="Acid phosphatase/Vanadium-dependent haloperoxidase"/>
    <property type="match status" value="1"/>
</dbReference>
<dbReference type="InterPro" id="IPR000326">
    <property type="entry name" value="PAP2/HPO"/>
</dbReference>
<dbReference type="Pfam" id="PF01569">
    <property type="entry name" value="PAP2"/>
    <property type="match status" value="1"/>
</dbReference>
<feature type="domain" description="Phosphatidic acid phosphatase type 2/haloperoxidase" evidence="3">
    <location>
        <begin position="335"/>
        <end position="414"/>
    </location>
</feature>
<dbReference type="Gene3D" id="1.20.144.10">
    <property type="entry name" value="Phosphatidic acid phosphatase type 2/haloperoxidase"/>
    <property type="match status" value="1"/>
</dbReference>
<feature type="transmembrane region" description="Helical" evidence="2">
    <location>
        <begin position="365"/>
        <end position="388"/>
    </location>
</feature>
<dbReference type="OrthoDB" id="9782291at2"/>
<keyword evidence="2" id="KW-0472">Membrane</keyword>
<reference evidence="5 6" key="1">
    <citation type="submission" date="2015-09" db="EMBL/GenBank/DDBJ databases">
        <title>Genome sequencing project for genomic taxonomy and phylogenomics of Bacillus-like bacteria.</title>
        <authorList>
            <person name="Liu B."/>
            <person name="Wang J."/>
            <person name="Zhu Y."/>
            <person name="Liu G."/>
            <person name="Chen Q."/>
            <person name="Chen Z."/>
            <person name="Lan J."/>
            <person name="Che J."/>
            <person name="Ge C."/>
            <person name="Shi H."/>
            <person name="Pan Z."/>
            <person name="Liu X."/>
        </authorList>
    </citation>
    <scope>NUCLEOTIDE SEQUENCE [LARGE SCALE GENOMIC DNA]</scope>
    <source>
        <strain evidence="5 6">LMG 18435</strain>
    </source>
</reference>
<dbReference type="AlphaFoldDB" id="A0A0Q3WW54"/>
<comment type="caution">
    <text evidence="5">The sequence shown here is derived from an EMBL/GenBank/DDBJ whole genome shotgun (WGS) entry which is preliminary data.</text>
</comment>
<evidence type="ECO:0000256" key="2">
    <source>
        <dbReference type="SAM" id="Phobius"/>
    </source>
</evidence>
<feature type="transmembrane region" description="Helical" evidence="2">
    <location>
        <begin position="307"/>
        <end position="328"/>
    </location>
</feature>
<dbReference type="Proteomes" id="UP000051888">
    <property type="component" value="Unassembled WGS sequence"/>
</dbReference>
<dbReference type="PATRIC" id="fig|157838.3.peg.1275"/>
<feature type="transmembrane region" description="Helical" evidence="2">
    <location>
        <begin position="137"/>
        <end position="158"/>
    </location>
</feature>
<feature type="transmembrane region" description="Helical" evidence="2">
    <location>
        <begin position="276"/>
        <end position="295"/>
    </location>
</feature>
<evidence type="ECO:0000313" key="5">
    <source>
        <dbReference type="EMBL" id="KQL53060.1"/>
    </source>
</evidence>
<feature type="transmembrane region" description="Helical" evidence="2">
    <location>
        <begin position="12"/>
        <end position="29"/>
    </location>
</feature>
<sequence>MNLLIHLIDQYGYIVLFFSLMLELIIIPIPNEILMSYVGFRVYQGKLNLFLTILFGGLGGIIGVTISYWIGYKLGAPFFNKYGSKIHMGPDKIEKMSKWHRKYGKRLLLFSYFIPGVRHVTSLFSGVTRISFKSYAIFAYIGVFLWVGTFIFLGKIFGPKWEQFHQQAKIYVIIGCVVIGIIYLLYFLIKTYKTQIKENLILLFVHTFMRFRSFIKIKLLIFFITVLFIALFSLMIGLIDDFIGNEFQQFNTIANTVVLYAFNQNWTHLMKIFSRLTSWQSLLAVGILTVIWIGIKGKNKLLEYQYYVIGIIGGVLLSKGLPFLFNMITTGKVVSKNFPSEETLLTIVIYAFFMYVVVRHSKNSLLNTIIVSLEILIMLVITASHIYLGYQHPSDLVAGYTFGGVWICLVILLIELSRLLNLIKQSSTTK</sequence>
<evidence type="ECO:0000259" key="3">
    <source>
        <dbReference type="Pfam" id="PF01569"/>
    </source>
</evidence>
<accession>A0A0Q3WW54</accession>
<organism evidence="5 6">
    <name type="scientific">Heyndrickxia shackletonii</name>
    <dbReference type="NCBI Taxonomy" id="157838"/>
    <lineage>
        <taxon>Bacteria</taxon>
        <taxon>Bacillati</taxon>
        <taxon>Bacillota</taxon>
        <taxon>Bacilli</taxon>
        <taxon>Bacillales</taxon>
        <taxon>Bacillaceae</taxon>
        <taxon>Heyndrickxia</taxon>
    </lineage>
</organism>
<keyword evidence="2" id="KW-0812">Transmembrane</keyword>
<dbReference type="PANTHER" id="PTHR42709">
    <property type="entry name" value="ALKALINE PHOSPHATASE LIKE PROTEIN"/>
    <property type="match status" value="1"/>
</dbReference>
<feature type="transmembrane region" description="Helical" evidence="2">
    <location>
        <begin position="219"/>
        <end position="239"/>
    </location>
</feature>
<feature type="transmembrane region" description="Helical" evidence="2">
    <location>
        <begin position="400"/>
        <end position="420"/>
    </location>
</feature>
<feature type="transmembrane region" description="Helical" evidence="2">
    <location>
        <begin position="340"/>
        <end position="358"/>
    </location>
</feature>
<dbReference type="InterPro" id="IPR032816">
    <property type="entry name" value="VTT_dom"/>
</dbReference>
<protein>
    <submittedName>
        <fullName evidence="5">Uncharacterized protein</fullName>
    </submittedName>
</protein>
<feature type="transmembrane region" description="Helical" evidence="2">
    <location>
        <begin position="49"/>
        <end position="70"/>
    </location>
</feature>
<dbReference type="RefSeq" id="WP_055738778.1">
    <property type="nucleotide sequence ID" value="NZ_JAAIWL010000004.1"/>
</dbReference>
<comment type="similarity">
    <text evidence="1">Belongs to the DedA family.</text>
</comment>
<proteinExistence type="inferred from homology"/>
<gene>
    <name evidence="5" type="ORF">AN964_05730</name>
</gene>
<keyword evidence="6" id="KW-1185">Reference proteome</keyword>
<evidence type="ECO:0000313" key="6">
    <source>
        <dbReference type="Proteomes" id="UP000051888"/>
    </source>
</evidence>
<evidence type="ECO:0000256" key="1">
    <source>
        <dbReference type="ARBA" id="ARBA00010792"/>
    </source>
</evidence>
<feature type="domain" description="VTT" evidence="4">
    <location>
        <begin position="29"/>
        <end position="155"/>
    </location>
</feature>
<dbReference type="PANTHER" id="PTHR42709:SF9">
    <property type="entry name" value="ALKALINE PHOSPHATASE LIKE PROTEIN"/>
    <property type="match status" value="1"/>
</dbReference>
<name>A0A0Q3WW54_9BACI</name>
<keyword evidence="2" id="KW-1133">Transmembrane helix</keyword>
<dbReference type="Pfam" id="PF09335">
    <property type="entry name" value="VTT_dom"/>
    <property type="match status" value="1"/>
</dbReference>
<dbReference type="InterPro" id="IPR036938">
    <property type="entry name" value="PAP2/HPO_sf"/>
</dbReference>
<dbReference type="GO" id="GO:0005886">
    <property type="term" value="C:plasma membrane"/>
    <property type="evidence" value="ECO:0007669"/>
    <property type="project" value="TreeGrafter"/>
</dbReference>
<feature type="transmembrane region" description="Helical" evidence="2">
    <location>
        <begin position="170"/>
        <end position="189"/>
    </location>
</feature>
<evidence type="ECO:0000259" key="4">
    <source>
        <dbReference type="Pfam" id="PF09335"/>
    </source>
</evidence>
<dbReference type="InterPro" id="IPR051311">
    <property type="entry name" value="DedA_domain"/>
</dbReference>
<dbReference type="STRING" id="157838.AN964_05730"/>